<name>A0A516KQY9_9CAUD</name>
<evidence type="ECO:0000313" key="1">
    <source>
        <dbReference type="EMBL" id="QDP44055.1"/>
    </source>
</evidence>
<reference evidence="1 2" key="1">
    <citation type="submission" date="2019-06" db="EMBL/GenBank/DDBJ databases">
        <authorList>
            <person name="Kirkpatrick B.L."/>
            <person name="Twichell C.M."/>
            <person name="Davis D.J."/>
            <person name="Hampton E.S."/>
            <person name="Nguyen T."/>
            <person name="Niekamp K.S."/>
            <person name="Riley K.M."/>
            <person name="Lawson J.L."/>
            <person name="Butela K.A."/>
            <person name="Garlena R.A."/>
            <person name="Russell D.A."/>
            <person name="Pope W.H."/>
            <person name="Jacobs-Sera D."/>
            <person name="Hatfull G.F."/>
        </authorList>
    </citation>
    <scope>NUCLEOTIDE SEQUENCE [LARGE SCALE GENOMIC DNA]</scope>
</reference>
<dbReference type="Proteomes" id="UP000320771">
    <property type="component" value="Segment"/>
</dbReference>
<accession>A0A516KQY9</accession>
<keyword evidence="2" id="KW-1185">Reference proteome</keyword>
<evidence type="ECO:0000313" key="2">
    <source>
        <dbReference type="Proteomes" id="UP000320771"/>
    </source>
</evidence>
<dbReference type="RefSeq" id="YP_009908579.1">
    <property type="nucleotide sequence ID" value="NC_049927.1"/>
</dbReference>
<dbReference type="EMBL" id="MN062703">
    <property type="protein sequence ID" value="QDP44055.1"/>
    <property type="molecule type" value="Genomic_DNA"/>
</dbReference>
<dbReference type="KEGG" id="vg:56214124"/>
<sequence length="113" mass="12726">MAVVNVSAGQTSSEQVPYTTFRQVQGTVSFRFTDISGYTFSSIRCRVILRNQQGVVRADKVLYKTWGQLPGYTFMFNTSGIETVAFTVGPFDRYVEGNTVTYISWAGQLWDQV</sequence>
<organism evidence="1 2">
    <name type="scientific">Microbacterium phage McGalleon</name>
    <dbReference type="NCBI Taxonomy" id="2590936"/>
    <lineage>
        <taxon>Viruses</taxon>
        <taxon>Duplodnaviria</taxon>
        <taxon>Heunggongvirae</taxon>
        <taxon>Uroviricota</taxon>
        <taxon>Caudoviricetes</taxon>
        <taxon>Ilzatvirus</taxon>
        <taxon>Ilzatvirus mcgalleon</taxon>
    </lineage>
</organism>
<dbReference type="GeneID" id="56214124"/>
<protein>
    <submittedName>
        <fullName evidence="1">Uncharacterized protein</fullName>
    </submittedName>
</protein>
<proteinExistence type="predicted"/>
<gene>
    <name evidence="1" type="primary">3</name>
    <name evidence="1" type="ORF">SEA_MCGALLEON_3</name>
</gene>